<evidence type="ECO:0000313" key="1">
    <source>
        <dbReference type="EMBL" id="AHL19437.1"/>
    </source>
</evidence>
<dbReference type="Proteomes" id="UP000026998">
    <property type="component" value="Segment"/>
</dbReference>
<organism evidence="1 2">
    <name type="scientific">Listeria phage LP-124</name>
    <dbReference type="NCBI Taxonomy" id="1173765"/>
    <lineage>
        <taxon>Viruses</taxon>
        <taxon>Duplodnaviria</taxon>
        <taxon>Heunggongvirae</taxon>
        <taxon>Uroviricota</taxon>
        <taxon>Caudoviricetes</taxon>
        <taxon>Herelleviridae</taxon>
        <taxon>Jasinskavirinae</taxon>
        <taxon>Pecentumvirus</taxon>
        <taxon>Pecentumvirus LP064</taxon>
    </lineage>
</organism>
<dbReference type="InterPro" id="IPR058040">
    <property type="entry name" value="BW3TFN"/>
</dbReference>
<accession>A0A059T766</accession>
<reference evidence="1 2" key="1">
    <citation type="journal article" date="2014" name="Appl. Environ. Microbiol.">
        <title>Comparative genomic and morphological analysis of Listeria phages isolated from farm environments.</title>
        <authorList>
            <person name="Denes T."/>
            <person name="Vongkamjan K."/>
            <person name="Ackermann H.W."/>
            <person name="Moreno Switt A.I."/>
            <person name="Wiedmann M."/>
            <person name="den Bakker H.C."/>
        </authorList>
    </citation>
    <scope>NUCLEOTIDE SEQUENCE [LARGE SCALE GENOMIC DNA]</scope>
</reference>
<name>A0A059T766_9CAUD</name>
<dbReference type="SMR" id="A0A059T766"/>
<protein>
    <submittedName>
        <fullName evidence="1">Uncharacterized protein</fullName>
    </submittedName>
</protein>
<dbReference type="EMBL" id="KJ094031">
    <property type="protein sequence ID" value="AHL19437.1"/>
    <property type="molecule type" value="Genomic_DNA"/>
</dbReference>
<sequence length="173" mass="19093">MAIATYNAHVYAALNLKSKVDTTFMAIGKTTAWTDETNPPEPDPNATGLTEVIGYKKLKTMSLCRPQRTGETPTLPTVSYGNKTWVLVPDAQAYTEGAKWLYCEAEFVGDELPVGTYRQVGVFTDLAPKSGVTKPNLLPSEVANVGVLQFFENKQFQNRTPQVTARERFVAEL</sequence>
<proteinExistence type="predicted"/>
<dbReference type="Pfam" id="PF25691">
    <property type="entry name" value="BW3TFN"/>
    <property type="match status" value="1"/>
</dbReference>
<gene>
    <name evidence="1" type="ORF">LP124_040</name>
</gene>
<evidence type="ECO:0000313" key="2">
    <source>
        <dbReference type="Proteomes" id="UP000026998"/>
    </source>
</evidence>